<feature type="transmembrane region" description="Helical" evidence="1">
    <location>
        <begin position="82"/>
        <end position="101"/>
    </location>
</feature>
<protein>
    <recommendedName>
        <fullName evidence="4">CPBP family intramembrane metalloprotease</fullName>
    </recommendedName>
</protein>
<evidence type="ECO:0008006" key="4">
    <source>
        <dbReference type="Google" id="ProtNLM"/>
    </source>
</evidence>
<sequence>MDFLILFFISYTIACYFGFGATFFLVGNLKTLEQLIGIFRFPNPKTFEKKFLNSIHLCFLYVPHASYRFLEESYSFIKVKLIYGYTFYFYVSFLTFILPFLEEIGALNSIDRT</sequence>
<proteinExistence type="predicted"/>
<dbReference type="EMBL" id="JAUSUA010000005">
    <property type="protein sequence ID" value="MDQ0208305.1"/>
    <property type="molecule type" value="Genomic_DNA"/>
</dbReference>
<evidence type="ECO:0000256" key="1">
    <source>
        <dbReference type="SAM" id="Phobius"/>
    </source>
</evidence>
<dbReference type="Proteomes" id="UP001225034">
    <property type="component" value="Unassembled WGS sequence"/>
</dbReference>
<organism evidence="2 3">
    <name type="scientific">Alkalicoccobacillus murimartini</name>
    <dbReference type="NCBI Taxonomy" id="171685"/>
    <lineage>
        <taxon>Bacteria</taxon>
        <taxon>Bacillati</taxon>
        <taxon>Bacillota</taxon>
        <taxon>Bacilli</taxon>
        <taxon>Bacillales</taxon>
        <taxon>Bacillaceae</taxon>
        <taxon>Alkalicoccobacillus</taxon>
    </lineage>
</organism>
<feature type="transmembrane region" description="Helical" evidence="1">
    <location>
        <begin position="6"/>
        <end position="29"/>
    </location>
</feature>
<name>A0ABT9YLF4_9BACI</name>
<keyword evidence="1" id="KW-0812">Transmembrane</keyword>
<evidence type="ECO:0000313" key="3">
    <source>
        <dbReference type="Proteomes" id="UP001225034"/>
    </source>
</evidence>
<keyword evidence="1" id="KW-1133">Transmembrane helix</keyword>
<comment type="caution">
    <text evidence="2">The sequence shown here is derived from an EMBL/GenBank/DDBJ whole genome shotgun (WGS) entry which is preliminary data.</text>
</comment>
<reference evidence="2 3" key="1">
    <citation type="submission" date="2023-07" db="EMBL/GenBank/DDBJ databases">
        <title>Genomic Encyclopedia of Type Strains, Phase IV (KMG-IV): sequencing the most valuable type-strain genomes for metagenomic binning, comparative biology and taxonomic classification.</title>
        <authorList>
            <person name="Goeker M."/>
        </authorList>
    </citation>
    <scope>NUCLEOTIDE SEQUENCE [LARGE SCALE GENOMIC DNA]</scope>
    <source>
        <strain evidence="2 3">DSM 19154</strain>
    </source>
</reference>
<accession>A0ABT9YLF4</accession>
<evidence type="ECO:0000313" key="2">
    <source>
        <dbReference type="EMBL" id="MDQ0208305.1"/>
    </source>
</evidence>
<keyword evidence="1" id="KW-0472">Membrane</keyword>
<keyword evidence="3" id="KW-1185">Reference proteome</keyword>
<gene>
    <name evidence="2" type="ORF">J2S05_003116</name>
</gene>